<dbReference type="EMBL" id="JACVVK020000005">
    <property type="protein sequence ID" value="KAK7506839.1"/>
    <property type="molecule type" value="Genomic_DNA"/>
</dbReference>
<reference evidence="1 2" key="1">
    <citation type="journal article" date="2023" name="Sci. Data">
        <title>Genome assembly of the Korean intertidal mud-creeper Batillaria attramentaria.</title>
        <authorList>
            <person name="Patra A.K."/>
            <person name="Ho P.T."/>
            <person name="Jun S."/>
            <person name="Lee S.J."/>
            <person name="Kim Y."/>
            <person name="Won Y.J."/>
        </authorList>
    </citation>
    <scope>NUCLEOTIDE SEQUENCE [LARGE SCALE GENOMIC DNA]</scope>
    <source>
        <strain evidence="1">Wonlab-2016</strain>
    </source>
</reference>
<comment type="caution">
    <text evidence="1">The sequence shown here is derived from an EMBL/GenBank/DDBJ whole genome shotgun (WGS) entry which is preliminary data.</text>
</comment>
<name>A0ABD0M4J5_9CAEN</name>
<proteinExistence type="predicted"/>
<sequence length="77" mass="8606">MPDHVICCLPGSEELPACPGHDTWSEESWNQGSGPHLVWSVPNTVQGWVKSECGNAQQLRNEVKHHIEETMDKTRGL</sequence>
<evidence type="ECO:0000313" key="2">
    <source>
        <dbReference type="Proteomes" id="UP001519460"/>
    </source>
</evidence>
<gene>
    <name evidence="1" type="ORF">BaRGS_00001690</name>
</gene>
<accession>A0ABD0M4J5</accession>
<feature type="non-terminal residue" evidence="1">
    <location>
        <position position="77"/>
    </location>
</feature>
<dbReference type="AlphaFoldDB" id="A0ABD0M4J5"/>
<protein>
    <submittedName>
        <fullName evidence="1">Uncharacterized protein</fullName>
    </submittedName>
</protein>
<keyword evidence="2" id="KW-1185">Reference proteome</keyword>
<dbReference type="Proteomes" id="UP001519460">
    <property type="component" value="Unassembled WGS sequence"/>
</dbReference>
<evidence type="ECO:0000313" key="1">
    <source>
        <dbReference type="EMBL" id="KAK7506839.1"/>
    </source>
</evidence>
<organism evidence="1 2">
    <name type="scientific">Batillaria attramentaria</name>
    <dbReference type="NCBI Taxonomy" id="370345"/>
    <lineage>
        <taxon>Eukaryota</taxon>
        <taxon>Metazoa</taxon>
        <taxon>Spiralia</taxon>
        <taxon>Lophotrochozoa</taxon>
        <taxon>Mollusca</taxon>
        <taxon>Gastropoda</taxon>
        <taxon>Caenogastropoda</taxon>
        <taxon>Sorbeoconcha</taxon>
        <taxon>Cerithioidea</taxon>
        <taxon>Batillariidae</taxon>
        <taxon>Batillaria</taxon>
    </lineage>
</organism>